<evidence type="ECO:0000313" key="1">
    <source>
        <dbReference type="EMBL" id="MBB5426466.1"/>
    </source>
</evidence>
<keyword evidence="2" id="KW-1185">Reference proteome</keyword>
<name>A0A7W8Q9V9_PARAM</name>
<sequence>MAYTGKFLVNNEPLSPLIISGIGTFDAYSGVCHAS</sequence>
<evidence type="ECO:0000313" key="2">
    <source>
        <dbReference type="Proteomes" id="UP000592780"/>
    </source>
</evidence>
<dbReference type="Proteomes" id="UP000592780">
    <property type="component" value="Unassembled WGS sequence"/>
</dbReference>
<accession>A0A7W8Q9V9</accession>
<comment type="caution">
    <text evidence="1">The sequence shown here is derived from an EMBL/GenBank/DDBJ whole genome shotgun (WGS) entry which is preliminary data.</text>
</comment>
<gene>
    <name evidence="1" type="ORF">HDG40_004640</name>
</gene>
<dbReference type="AlphaFoldDB" id="A0A7W8Q9V9"/>
<organism evidence="1 2">
    <name type="scientific">Paraburkholderia atlantica</name>
    <dbReference type="NCBI Taxonomy" id="2654982"/>
    <lineage>
        <taxon>Bacteria</taxon>
        <taxon>Pseudomonadati</taxon>
        <taxon>Pseudomonadota</taxon>
        <taxon>Betaproteobacteria</taxon>
        <taxon>Burkholderiales</taxon>
        <taxon>Burkholderiaceae</taxon>
        <taxon>Paraburkholderia</taxon>
    </lineage>
</organism>
<proteinExistence type="predicted"/>
<protein>
    <submittedName>
        <fullName evidence="1">Uncharacterized protein</fullName>
    </submittedName>
</protein>
<dbReference type="EMBL" id="JACHDD010000007">
    <property type="protein sequence ID" value="MBB5426466.1"/>
    <property type="molecule type" value="Genomic_DNA"/>
</dbReference>
<reference evidence="1 2" key="1">
    <citation type="submission" date="2020-08" db="EMBL/GenBank/DDBJ databases">
        <title>Genomic Encyclopedia of Type Strains, Phase IV (KMG-V): Genome sequencing to study the core and pangenomes of soil and plant-associated prokaryotes.</title>
        <authorList>
            <person name="Whitman W."/>
        </authorList>
    </citation>
    <scope>NUCLEOTIDE SEQUENCE [LARGE SCALE GENOMIC DNA]</scope>
    <source>
        <strain evidence="1 2">JPY158</strain>
    </source>
</reference>